<dbReference type="GO" id="GO:0005546">
    <property type="term" value="F:phosphatidylinositol-4,5-bisphosphate binding"/>
    <property type="evidence" value="ECO:0007669"/>
    <property type="project" value="TreeGrafter"/>
</dbReference>
<protein>
    <recommendedName>
        <fullName evidence="2">Exocyst complex component Sec3 C-terminal domain-containing protein</fullName>
    </recommendedName>
</protein>
<dbReference type="GO" id="GO:0000145">
    <property type="term" value="C:exocyst"/>
    <property type="evidence" value="ECO:0007669"/>
    <property type="project" value="TreeGrafter"/>
</dbReference>
<dbReference type="GeneID" id="16067740"/>
<dbReference type="eggNOG" id="KOG2148">
    <property type="taxonomic scope" value="Eukaryota"/>
</dbReference>
<dbReference type="GO" id="GO:0006893">
    <property type="term" value="P:Golgi to plasma membrane transport"/>
    <property type="evidence" value="ECO:0007669"/>
    <property type="project" value="TreeGrafter"/>
</dbReference>
<feature type="compositionally biased region" description="Basic and acidic residues" evidence="1">
    <location>
        <begin position="58"/>
        <end position="70"/>
    </location>
</feature>
<feature type="region of interest" description="Disordered" evidence="1">
    <location>
        <begin position="24"/>
        <end position="103"/>
    </location>
</feature>
<evidence type="ECO:0000313" key="4">
    <source>
        <dbReference type="Proteomes" id="UP000007799"/>
    </source>
</evidence>
<sequence>MGEIVPLVLEEQQLCEEFFHLHIQDESKRSGGGDGSGESDKGGDGGGEGGGDDGGGDDEVREKQQQHQHLEVQTPLRTPRRATTHTPRPRERKQPSRLSTVSHQPQIHPLLHDLLNVMFNGLDDAIHTMMQAGYKQDALCVVALFCICRVVLSNVLRWSFVELVPATMHVVVPLAHIYVVALCIHVCLVGSHVCTMHSNSTVALVVLSGLSQQVASESTFLFQLFGKCYVYAKRLYDSYIDSVVDAVMTAQVKKKDGCGILPFVSSFSRLVRDSEAVGAKEECHSLLDKAYLRLLGAIFDRVQEIAADAKEPDVILFENFHNLYDQLSRLKIDSLKQYRADAQEKYRTHITRFVQSVLGRPMERLSSFFEGVEQLIRQGTAPQDVGYYSEFNKQQLRAIIKLYPGKEVKKGLESTYKRVQKQLCTEENLLVVVWRSIQEEFVRLHAHFEELIAKCYPNSNIRLEFEVEDLLQYFASIAERS</sequence>
<dbReference type="InterPro" id="IPR048628">
    <property type="entry name" value="Sec3_C"/>
</dbReference>
<evidence type="ECO:0000256" key="1">
    <source>
        <dbReference type="SAM" id="MobiDB-lite"/>
    </source>
</evidence>
<dbReference type="Proteomes" id="UP000007799">
    <property type="component" value="Unassembled WGS sequence"/>
</dbReference>
<name>F2TVC2_SALR5</name>
<dbReference type="PANTHER" id="PTHR16092">
    <property type="entry name" value="SEC3/SYNTAXIN-RELATED"/>
    <property type="match status" value="1"/>
</dbReference>
<dbReference type="STRING" id="946362.F2TVC2"/>
<evidence type="ECO:0000313" key="3">
    <source>
        <dbReference type="EMBL" id="EGD72018.1"/>
    </source>
</evidence>
<dbReference type="Pfam" id="PF20654">
    <property type="entry name" value="Sec3_C-term"/>
    <property type="match status" value="1"/>
</dbReference>
<dbReference type="PANTHER" id="PTHR16092:SF14">
    <property type="entry name" value="EXOCYST COMPLEX COMPONENT 1 ISOFORM X1"/>
    <property type="match status" value="1"/>
</dbReference>
<dbReference type="GO" id="GO:0005886">
    <property type="term" value="C:plasma membrane"/>
    <property type="evidence" value="ECO:0007669"/>
    <property type="project" value="TreeGrafter"/>
</dbReference>
<dbReference type="EMBL" id="GL832955">
    <property type="protein sequence ID" value="EGD72018.1"/>
    <property type="molecule type" value="Genomic_DNA"/>
</dbReference>
<dbReference type="AlphaFoldDB" id="F2TVC2"/>
<feature type="domain" description="Exocyst complex component Sec3 C-terminal" evidence="2">
    <location>
        <begin position="197"/>
        <end position="458"/>
    </location>
</feature>
<dbReference type="KEGG" id="sre:PTSG_00034"/>
<evidence type="ECO:0000259" key="2">
    <source>
        <dbReference type="Pfam" id="PF20654"/>
    </source>
</evidence>
<gene>
    <name evidence="3" type="ORF">PTSG_00034</name>
</gene>
<proteinExistence type="predicted"/>
<dbReference type="OrthoDB" id="27109at2759"/>
<reference evidence="3" key="1">
    <citation type="submission" date="2009-08" db="EMBL/GenBank/DDBJ databases">
        <title>Annotation of Salpingoeca rosetta.</title>
        <authorList>
            <consortium name="The Broad Institute Genome Sequencing Platform"/>
            <person name="Russ C."/>
            <person name="Cuomo C."/>
            <person name="Burger G."/>
            <person name="Gray M.W."/>
            <person name="Holland P.W.H."/>
            <person name="King N."/>
            <person name="Lang F.B.F."/>
            <person name="Roger A.J."/>
            <person name="Ruiz-Trillo I."/>
            <person name="Young S.K."/>
            <person name="Zeng Q."/>
            <person name="Gargeya S."/>
            <person name="Alvarado L."/>
            <person name="Berlin A."/>
            <person name="Chapman S.B."/>
            <person name="Chen Z."/>
            <person name="Freedman E."/>
            <person name="Gellesch M."/>
            <person name="Goldberg J."/>
            <person name="Griggs A."/>
            <person name="Gujja S."/>
            <person name="Heilman E."/>
            <person name="Heiman D."/>
            <person name="Howarth C."/>
            <person name="Mehta T."/>
            <person name="Neiman D."/>
            <person name="Pearson M."/>
            <person name="Roberts A."/>
            <person name="Saif S."/>
            <person name="Shea T."/>
            <person name="Shenoy N."/>
            <person name="Sisk P."/>
            <person name="Stolte C."/>
            <person name="Sykes S."/>
            <person name="White J."/>
            <person name="Yandava C."/>
            <person name="Haas B."/>
            <person name="Nusbaum C."/>
            <person name="Birren B."/>
        </authorList>
    </citation>
    <scope>NUCLEOTIDE SEQUENCE [LARGE SCALE GENOMIC DNA]</scope>
    <source>
        <strain evidence="3">ATCC 50818</strain>
    </source>
</reference>
<organism evidence="4">
    <name type="scientific">Salpingoeca rosetta (strain ATCC 50818 / BSB-021)</name>
    <dbReference type="NCBI Taxonomy" id="946362"/>
    <lineage>
        <taxon>Eukaryota</taxon>
        <taxon>Choanoflagellata</taxon>
        <taxon>Craspedida</taxon>
        <taxon>Salpingoecidae</taxon>
        <taxon>Salpingoeca</taxon>
    </lineage>
</organism>
<accession>F2TVC2</accession>
<dbReference type="RefSeq" id="XP_004998590.1">
    <property type="nucleotide sequence ID" value="XM_004998533.1"/>
</dbReference>
<dbReference type="InParanoid" id="F2TVC2"/>
<dbReference type="GO" id="GO:0006887">
    <property type="term" value="P:exocytosis"/>
    <property type="evidence" value="ECO:0007669"/>
    <property type="project" value="TreeGrafter"/>
</dbReference>
<keyword evidence="4" id="KW-1185">Reference proteome</keyword>